<keyword evidence="1" id="KW-1133">Transmembrane helix</keyword>
<name>A0A1Y5Q459_9GAMM</name>
<evidence type="ECO:0008006" key="3">
    <source>
        <dbReference type="Google" id="ProtNLM"/>
    </source>
</evidence>
<dbReference type="PROSITE" id="PS00409">
    <property type="entry name" value="PROKAR_NTER_METHYL"/>
    <property type="match status" value="1"/>
</dbReference>
<gene>
    <name evidence="2" type="ORF">STPYR_11999</name>
</gene>
<protein>
    <recommendedName>
        <fullName evidence="3">General secretion pathway protein J</fullName>
    </recommendedName>
</protein>
<dbReference type="InterPro" id="IPR012902">
    <property type="entry name" value="N_methyl_site"/>
</dbReference>
<dbReference type="AlphaFoldDB" id="A0A1Y5Q459"/>
<dbReference type="SUPFAM" id="SSF54523">
    <property type="entry name" value="Pili subunits"/>
    <property type="match status" value="1"/>
</dbReference>
<feature type="transmembrane region" description="Helical" evidence="1">
    <location>
        <begin position="20"/>
        <end position="40"/>
    </location>
</feature>
<dbReference type="Pfam" id="PF07963">
    <property type="entry name" value="N_methyl"/>
    <property type="match status" value="1"/>
</dbReference>
<dbReference type="EMBL" id="FLTS01000001">
    <property type="protein sequence ID" value="SBV37069.1"/>
    <property type="molecule type" value="Genomic_DNA"/>
</dbReference>
<proteinExistence type="predicted"/>
<reference evidence="2" key="1">
    <citation type="submission" date="2016-03" db="EMBL/GenBank/DDBJ databases">
        <authorList>
            <person name="Ploux O."/>
        </authorList>
    </citation>
    <scope>NUCLEOTIDE SEQUENCE</scope>
    <source>
        <strain evidence="2">UC10</strain>
    </source>
</reference>
<keyword evidence="1" id="KW-0472">Membrane</keyword>
<evidence type="ECO:0000256" key="1">
    <source>
        <dbReference type="SAM" id="Phobius"/>
    </source>
</evidence>
<dbReference type="NCBIfam" id="TIGR02532">
    <property type="entry name" value="IV_pilin_GFxxxE"/>
    <property type="match status" value="1"/>
</dbReference>
<dbReference type="InterPro" id="IPR045584">
    <property type="entry name" value="Pilin-like"/>
</dbReference>
<evidence type="ECO:0000313" key="2">
    <source>
        <dbReference type="EMBL" id="SBV37069.1"/>
    </source>
</evidence>
<sequence>MTIPRMARPGGSRQRGFTLLEAIVTLVIVSLLVTILMQALGQAMSLRGRLLRFEGENRVAGLQEAWFRETVAGLQRDLEERGDGVLGTRDTLEYSTPSPLAARGFSGVRWWLEGGRLHYADTEVKDVVVINGPLSDAAFSYMDENGDWVDEWKWQDHEDPPRLIRFAARTERGSLDWLVPLMADGMDPEDLTLGEDGSRGL</sequence>
<accession>A0A1Y5Q459</accession>
<keyword evidence="1" id="KW-0812">Transmembrane</keyword>
<organism evidence="2">
    <name type="scientific">uncultured Stenotrophomonas sp</name>
    <dbReference type="NCBI Taxonomy" id="165438"/>
    <lineage>
        <taxon>Bacteria</taxon>
        <taxon>Pseudomonadati</taxon>
        <taxon>Pseudomonadota</taxon>
        <taxon>Gammaproteobacteria</taxon>
        <taxon>Lysobacterales</taxon>
        <taxon>Lysobacteraceae</taxon>
        <taxon>Stenotrophomonas</taxon>
        <taxon>environmental samples</taxon>
    </lineage>
</organism>